<evidence type="ECO:0008006" key="3">
    <source>
        <dbReference type="Google" id="ProtNLM"/>
    </source>
</evidence>
<reference evidence="1 2" key="1">
    <citation type="submission" date="2019-03" db="EMBL/GenBank/DDBJ databases">
        <title>Deep-cultivation of Planctomycetes and their phenomic and genomic characterization uncovers novel biology.</title>
        <authorList>
            <person name="Wiegand S."/>
            <person name="Jogler M."/>
            <person name="Boedeker C."/>
            <person name="Pinto D."/>
            <person name="Vollmers J."/>
            <person name="Rivas-Marin E."/>
            <person name="Kohn T."/>
            <person name="Peeters S.H."/>
            <person name="Heuer A."/>
            <person name="Rast P."/>
            <person name="Oberbeckmann S."/>
            <person name="Bunk B."/>
            <person name="Jeske O."/>
            <person name="Meyerdierks A."/>
            <person name="Storesund J.E."/>
            <person name="Kallscheuer N."/>
            <person name="Luecker S."/>
            <person name="Lage O.M."/>
            <person name="Pohl T."/>
            <person name="Merkel B.J."/>
            <person name="Hornburger P."/>
            <person name="Mueller R.-W."/>
            <person name="Bruemmer F."/>
            <person name="Labrenz M."/>
            <person name="Spormann A.M."/>
            <person name="Op den Camp H."/>
            <person name="Overmann J."/>
            <person name="Amann R."/>
            <person name="Jetten M.S.M."/>
            <person name="Mascher T."/>
            <person name="Medema M.H."/>
            <person name="Devos D.P."/>
            <person name="Kaster A.-K."/>
            <person name="Ovreas L."/>
            <person name="Rohde M."/>
            <person name="Galperin M.Y."/>
            <person name="Jogler C."/>
        </authorList>
    </citation>
    <scope>NUCLEOTIDE SEQUENCE [LARGE SCALE GENOMIC DNA]</scope>
    <source>
        <strain evidence="1 2">Enr17</strain>
    </source>
</reference>
<dbReference type="RefSeq" id="WP_145308696.1">
    <property type="nucleotide sequence ID" value="NZ_CP037452.1"/>
</dbReference>
<accession>A0A518IB61</accession>
<protein>
    <recommendedName>
        <fullName evidence="3">HEAT repeat protein</fullName>
    </recommendedName>
</protein>
<evidence type="ECO:0000313" key="1">
    <source>
        <dbReference type="EMBL" id="QDV50292.1"/>
    </source>
</evidence>
<dbReference type="OrthoDB" id="7860049at2"/>
<dbReference type="EMBL" id="CP037452">
    <property type="protein sequence ID" value="QDV50292.1"/>
    <property type="molecule type" value="Genomic_DNA"/>
</dbReference>
<dbReference type="Gene3D" id="1.25.10.10">
    <property type="entry name" value="Leucine-rich Repeat Variant"/>
    <property type="match status" value="1"/>
</dbReference>
<keyword evidence="2" id="KW-1185">Reference proteome</keyword>
<sequence>MKLQQEIANWDGKSAEALQAIYDCHGLEAEFGAALIPLLKEPNLARGASWLLKLYLEEGGVLSSAEVKRVFQSLSEVEEWETRLHLLQSLPYLTIGKRDVKQVEAFLRRCLPSENKFVRAWAYNGFYELSLQHPQFKAEADQLLEQALEDEAASVKARVRNILKQRL</sequence>
<dbReference type="SUPFAM" id="SSF48371">
    <property type="entry name" value="ARM repeat"/>
    <property type="match status" value="1"/>
</dbReference>
<gene>
    <name evidence="1" type="ORF">Enr17x_23300</name>
</gene>
<name>A0A518IB61_9PLAN</name>
<dbReference type="Proteomes" id="UP000318313">
    <property type="component" value="Chromosome"/>
</dbReference>
<dbReference type="InterPro" id="IPR011989">
    <property type="entry name" value="ARM-like"/>
</dbReference>
<dbReference type="InterPro" id="IPR016024">
    <property type="entry name" value="ARM-type_fold"/>
</dbReference>
<organism evidence="1 2">
    <name type="scientific">Gimesia fumaroli</name>
    <dbReference type="NCBI Taxonomy" id="2527976"/>
    <lineage>
        <taxon>Bacteria</taxon>
        <taxon>Pseudomonadati</taxon>
        <taxon>Planctomycetota</taxon>
        <taxon>Planctomycetia</taxon>
        <taxon>Planctomycetales</taxon>
        <taxon>Planctomycetaceae</taxon>
        <taxon>Gimesia</taxon>
    </lineage>
</organism>
<dbReference type="AlphaFoldDB" id="A0A518IB61"/>
<proteinExistence type="predicted"/>
<dbReference type="KEGG" id="gfm:Enr17x_23300"/>
<evidence type="ECO:0000313" key="2">
    <source>
        <dbReference type="Proteomes" id="UP000318313"/>
    </source>
</evidence>